<dbReference type="InterPro" id="IPR013424">
    <property type="entry name" value="Ice-binding_C"/>
</dbReference>
<sequence length="187" mass="19432">MKSKILTLIASVAASAMASAFTIDFNNLTVSDGTTTTAFTISNVEAGSPQTVTVPGYGDVTFQVGPASDDVLVVGSTYRNDSDTIQQSLELGPPEFVDDSSEVVIVTFLGLEALSVDFDIIGVGSGENPNPVRTAFNEYQYDPNSNGSGTSGDGAGIAAISWTTVPEPSSSLLVMIGAGTLLLRRRR</sequence>
<protein>
    <recommendedName>
        <fullName evidence="3">PEP-CTERM protein-sorting domain-containing protein</fullName>
    </recommendedName>
</protein>
<dbReference type="KEGG" id="osu:NT6N_13840"/>
<evidence type="ECO:0000313" key="2">
    <source>
        <dbReference type="EMBL" id="BDS06344.1"/>
    </source>
</evidence>
<feature type="chain" id="PRO_5043366887" description="PEP-CTERM protein-sorting domain-containing protein" evidence="1">
    <location>
        <begin position="21"/>
        <end position="187"/>
    </location>
</feature>
<dbReference type="AlphaFoldDB" id="A0AAT9FK37"/>
<gene>
    <name evidence="2" type="ORF">NT6N_13840</name>
</gene>
<organism evidence="2">
    <name type="scientific">Oceaniferula spumae</name>
    <dbReference type="NCBI Taxonomy" id="2979115"/>
    <lineage>
        <taxon>Bacteria</taxon>
        <taxon>Pseudomonadati</taxon>
        <taxon>Verrucomicrobiota</taxon>
        <taxon>Verrucomicrobiia</taxon>
        <taxon>Verrucomicrobiales</taxon>
        <taxon>Verrucomicrobiaceae</taxon>
        <taxon>Oceaniferula</taxon>
    </lineage>
</organism>
<evidence type="ECO:0008006" key="3">
    <source>
        <dbReference type="Google" id="ProtNLM"/>
    </source>
</evidence>
<dbReference type="NCBIfam" id="TIGR02595">
    <property type="entry name" value="PEP_CTERM"/>
    <property type="match status" value="1"/>
</dbReference>
<reference evidence="2" key="1">
    <citation type="submission" date="2024-07" db="EMBL/GenBank/DDBJ databases">
        <title>Complete genome sequence of Verrucomicrobiaceae bacterium NT6N.</title>
        <authorList>
            <person name="Huang C."/>
            <person name="Takami H."/>
            <person name="Hamasaki K."/>
        </authorList>
    </citation>
    <scope>NUCLEOTIDE SEQUENCE</scope>
    <source>
        <strain evidence="2">NT6N</strain>
    </source>
</reference>
<evidence type="ECO:0000256" key="1">
    <source>
        <dbReference type="SAM" id="SignalP"/>
    </source>
</evidence>
<proteinExistence type="predicted"/>
<accession>A0AAT9FK37</accession>
<feature type="signal peptide" evidence="1">
    <location>
        <begin position="1"/>
        <end position="20"/>
    </location>
</feature>
<name>A0AAT9FK37_9BACT</name>
<dbReference type="EMBL" id="AP026866">
    <property type="protein sequence ID" value="BDS06344.1"/>
    <property type="molecule type" value="Genomic_DNA"/>
</dbReference>
<keyword evidence="1" id="KW-0732">Signal</keyword>